<dbReference type="SUPFAM" id="SSF54862">
    <property type="entry name" value="4Fe-4S ferredoxins"/>
    <property type="match status" value="1"/>
</dbReference>
<dbReference type="PANTHER" id="PTHR31332:SF0">
    <property type="entry name" value="7-HYDROXYMETHYL CHLOROPHYLL A REDUCTASE, CHLOROPLASTIC"/>
    <property type="match status" value="1"/>
</dbReference>
<dbReference type="AlphaFoldDB" id="G5SM29"/>
<feature type="domain" description="4Fe-4S ferredoxin-type" evidence="4">
    <location>
        <begin position="38"/>
        <end position="67"/>
    </location>
</feature>
<evidence type="ECO:0000313" key="6">
    <source>
        <dbReference type="Proteomes" id="UP000003598"/>
    </source>
</evidence>
<keyword evidence="6" id="KW-1185">Reference proteome</keyword>
<comment type="caution">
    <text evidence="5">The sequence shown here is derived from an EMBL/GenBank/DDBJ whole genome shotgun (WGS) entry which is preliminary data.</text>
</comment>
<dbReference type="HOGENOM" id="CLU_037958_3_1_10"/>
<dbReference type="RefSeq" id="WP_008617292.1">
    <property type="nucleotide sequence ID" value="NZ_JH376581.1"/>
</dbReference>
<dbReference type="InterPro" id="IPR007516">
    <property type="entry name" value="Co_F420_Hydgase/DH_bsu_N"/>
</dbReference>
<dbReference type="GO" id="GO:0052592">
    <property type="term" value="F:oxidoreductase activity, acting on CH or CH2 groups, with an iron-sulfur protein as acceptor"/>
    <property type="evidence" value="ECO:0007669"/>
    <property type="project" value="TreeGrafter"/>
</dbReference>
<dbReference type="Gene3D" id="3.30.70.20">
    <property type="match status" value="1"/>
</dbReference>
<evidence type="ECO:0000259" key="4">
    <source>
        <dbReference type="PROSITE" id="PS51379"/>
    </source>
</evidence>
<sequence>MKKNVSWVVHNGLCTSCGICIGACAKKAISFIYGKERNIPTVNVKLCVNCGVCYKICPGKGCNINSLSKKLFNKENGINKNLYIGHYLKTYVGHSTNEDLRYHAATGGMVTQFLTYLLEKKLIDGAVVVGYSEENPFEAKPFIAKNAEEIHDSKSSKYVVTSMDKVVTEILNTDLKRLAMVGLPCHIQGMRKLAEKNRLIHDKIAVFAAIYCSVNKTRHSLDYYLYRYKVNKNDVGKFSFRDDGCMGFMKFTDKNGNTIKKVPYMSYWFGTHSFFANSRCSLCIDQLGELADISFGDIHIKPYSNDQIGTNSIITRSSYWDKLLQECHKEGYIMLDEISAQTLVSSQTYTISFKKGGGVKTNFMLRKLVGKRNPIYDSTPTARISLKNLVTELSKCIMRKIGSQRILWFIVRALDKNKD</sequence>
<dbReference type="GO" id="GO:0046872">
    <property type="term" value="F:metal ion binding"/>
    <property type="evidence" value="ECO:0007669"/>
    <property type="project" value="UniProtKB-KW"/>
</dbReference>
<protein>
    <submittedName>
        <fullName evidence="5">4Fe-4S binding domain protein</fullName>
    </submittedName>
</protein>
<dbReference type="Pfam" id="PF04422">
    <property type="entry name" value="FrhB_FdhB_N"/>
    <property type="match status" value="1"/>
</dbReference>
<feature type="domain" description="4Fe-4S ferredoxin-type" evidence="4">
    <location>
        <begin position="5"/>
        <end position="34"/>
    </location>
</feature>
<organism evidence="5 6">
    <name type="scientific">Paraprevotella clara YIT 11840</name>
    <dbReference type="NCBI Taxonomy" id="762968"/>
    <lineage>
        <taxon>Bacteria</taxon>
        <taxon>Pseudomonadati</taxon>
        <taxon>Bacteroidota</taxon>
        <taxon>Bacteroidia</taxon>
        <taxon>Bacteroidales</taxon>
        <taxon>Prevotellaceae</taxon>
        <taxon>Paraprevotella</taxon>
    </lineage>
</organism>
<dbReference type="Pfam" id="PF12838">
    <property type="entry name" value="Fer4_7"/>
    <property type="match status" value="1"/>
</dbReference>
<evidence type="ECO:0000256" key="3">
    <source>
        <dbReference type="ARBA" id="ARBA00023014"/>
    </source>
</evidence>
<keyword evidence="3" id="KW-0411">Iron-sulfur</keyword>
<reference evidence="5 6" key="1">
    <citation type="submission" date="2011-03" db="EMBL/GenBank/DDBJ databases">
        <authorList>
            <person name="Weinstock G."/>
            <person name="Sodergren E."/>
            <person name="Clifton S."/>
            <person name="Fulton L."/>
            <person name="Fulton B."/>
            <person name="Courtney L."/>
            <person name="Fronick C."/>
            <person name="Harrison M."/>
            <person name="Strong C."/>
            <person name="Farmer C."/>
            <person name="Delahaunty K."/>
            <person name="Markovic C."/>
            <person name="Hall O."/>
            <person name="Minx P."/>
            <person name="Tomlinson C."/>
            <person name="Mitreva M."/>
            <person name="Hou S."/>
            <person name="Chen J."/>
            <person name="Wollam A."/>
            <person name="Pepin K.H."/>
            <person name="Johnson M."/>
            <person name="Bhonagiri V."/>
            <person name="Zhang X."/>
            <person name="Suruliraj S."/>
            <person name="Warren W."/>
            <person name="Chinwalla A."/>
            <person name="Mardis E.R."/>
            <person name="Wilson R.K."/>
        </authorList>
    </citation>
    <scope>NUCLEOTIDE SEQUENCE [LARGE SCALE GENOMIC DNA]</scope>
    <source>
        <strain evidence="5 6">YIT 11840</strain>
    </source>
</reference>
<keyword evidence="1" id="KW-0479">Metal-binding</keyword>
<dbReference type="EMBL" id="AFFY01000005">
    <property type="protein sequence ID" value="EHH01587.1"/>
    <property type="molecule type" value="Genomic_DNA"/>
</dbReference>
<keyword evidence="2" id="KW-0408">Iron</keyword>
<evidence type="ECO:0000256" key="1">
    <source>
        <dbReference type="ARBA" id="ARBA00022723"/>
    </source>
</evidence>
<dbReference type="GeneID" id="93556166"/>
<dbReference type="OrthoDB" id="9813230at2"/>
<dbReference type="InterPro" id="IPR045220">
    <property type="entry name" value="FRHB/FDHB/HCAR-like"/>
</dbReference>
<name>G5SM29_9BACT</name>
<proteinExistence type="predicted"/>
<evidence type="ECO:0000256" key="2">
    <source>
        <dbReference type="ARBA" id="ARBA00023004"/>
    </source>
</evidence>
<dbReference type="InterPro" id="IPR017900">
    <property type="entry name" value="4Fe4S_Fe_S_CS"/>
</dbReference>
<evidence type="ECO:0000313" key="5">
    <source>
        <dbReference type="EMBL" id="EHH01587.1"/>
    </source>
</evidence>
<dbReference type="GO" id="GO:0051536">
    <property type="term" value="F:iron-sulfur cluster binding"/>
    <property type="evidence" value="ECO:0007669"/>
    <property type="project" value="UniProtKB-KW"/>
</dbReference>
<gene>
    <name evidence="5" type="ORF">HMPREF9441_00401</name>
</gene>
<dbReference type="PROSITE" id="PS51379">
    <property type="entry name" value="4FE4S_FER_2"/>
    <property type="match status" value="2"/>
</dbReference>
<dbReference type="Proteomes" id="UP000003598">
    <property type="component" value="Unassembled WGS sequence"/>
</dbReference>
<dbReference type="InterPro" id="IPR017896">
    <property type="entry name" value="4Fe4S_Fe-S-bd"/>
</dbReference>
<dbReference type="Pfam" id="PF04432">
    <property type="entry name" value="FrhB_FdhB_C"/>
    <property type="match status" value="1"/>
</dbReference>
<dbReference type="PATRIC" id="fig|762968.3.peg.361"/>
<dbReference type="InterPro" id="IPR007525">
    <property type="entry name" value="FrhB_FdhB_C"/>
</dbReference>
<dbReference type="STRING" id="762968.HMPREF9441_00401"/>
<dbReference type="PROSITE" id="PS00198">
    <property type="entry name" value="4FE4S_FER_1"/>
    <property type="match status" value="1"/>
</dbReference>
<dbReference type="eggNOG" id="COG1035">
    <property type="taxonomic scope" value="Bacteria"/>
</dbReference>
<accession>G5SM29</accession>
<dbReference type="eggNOG" id="COG1143">
    <property type="taxonomic scope" value="Bacteria"/>
</dbReference>
<dbReference type="PANTHER" id="PTHR31332">
    <property type="entry name" value="7-HYDROXYMETHYL CHLOROPHYLL A REDUCTASE, CHLOROPLASTIC"/>
    <property type="match status" value="1"/>
</dbReference>